<gene>
    <name evidence="2" type="ORF">L2689_00110</name>
</gene>
<dbReference type="RefSeq" id="WP_188839366.1">
    <property type="nucleotide sequence ID" value="NZ_BMOT01000001.1"/>
</dbReference>
<sequence>MSKQYQSFKEFYPFYLSQHQDAVCRRLHYLGSTIILVVFINTLINQNWWQLVWLPFIGYGFAWLGHFVFEKNRPATFSYPLYSLMGDWVMYWQMIKNKLASAFNQNNKFKG</sequence>
<protein>
    <submittedName>
        <fullName evidence="2">DUF962 domain-containing protein</fullName>
    </submittedName>
</protein>
<dbReference type="PANTHER" id="PTHR34205">
    <property type="entry name" value="TRANSMEMBRANE PROTEIN"/>
    <property type="match status" value="1"/>
</dbReference>
<reference evidence="2 3" key="1">
    <citation type="submission" date="2022-01" db="EMBL/GenBank/DDBJ databases">
        <title>Whole genome-based taxonomy of the Shewanellaceae.</title>
        <authorList>
            <person name="Martin-Rodriguez A.J."/>
        </authorList>
    </citation>
    <scope>NUCLEOTIDE SEQUENCE [LARGE SCALE GENOMIC DNA]</scope>
    <source>
        <strain evidence="2 3">JCM 17801</strain>
    </source>
</reference>
<evidence type="ECO:0000313" key="3">
    <source>
        <dbReference type="Proteomes" id="UP001203212"/>
    </source>
</evidence>
<keyword evidence="3" id="KW-1185">Reference proteome</keyword>
<keyword evidence="1" id="KW-1133">Transmembrane helix</keyword>
<dbReference type="PANTHER" id="PTHR34205:SF2">
    <property type="entry name" value="DUF962 DOMAIN-CONTAINING PROTEIN"/>
    <property type="match status" value="1"/>
</dbReference>
<name>A0ABT0KW19_9GAMM</name>
<evidence type="ECO:0000256" key="1">
    <source>
        <dbReference type="SAM" id="Phobius"/>
    </source>
</evidence>
<proteinExistence type="predicted"/>
<comment type="caution">
    <text evidence="2">The sequence shown here is derived from an EMBL/GenBank/DDBJ whole genome shotgun (WGS) entry which is preliminary data.</text>
</comment>
<dbReference type="Proteomes" id="UP001203212">
    <property type="component" value="Unassembled WGS sequence"/>
</dbReference>
<evidence type="ECO:0000313" key="2">
    <source>
        <dbReference type="EMBL" id="MCL1115647.1"/>
    </source>
</evidence>
<feature type="transmembrane region" description="Helical" evidence="1">
    <location>
        <begin position="27"/>
        <end position="44"/>
    </location>
</feature>
<keyword evidence="1" id="KW-0812">Transmembrane</keyword>
<organism evidence="2 3">
    <name type="scientific">Shewanella aestuarii</name>
    <dbReference type="NCBI Taxonomy" id="1028752"/>
    <lineage>
        <taxon>Bacteria</taxon>
        <taxon>Pseudomonadati</taxon>
        <taxon>Pseudomonadota</taxon>
        <taxon>Gammaproteobacteria</taxon>
        <taxon>Alteromonadales</taxon>
        <taxon>Shewanellaceae</taxon>
        <taxon>Shewanella</taxon>
    </lineage>
</organism>
<dbReference type="Pfam" id="PF06127">
    <property type="entry name" value="Mpo1-like"/>
    <property type="match status" value="1"/>
</dbReference>
<dbReference type="EMBL" id="JAKILK010000001">
    <property type="protein sequence ID" value="MCL1115647.1"/>
    <property type="molecule type" value="Genomic_DNA"/>
</dbReference>
<keyword evidence="1" id="KW-0472">Membrane</keyword>
<accession>A0ABT0KW19</accession>
<feature type="transmembrane region" description="Helical" evidence="1">
    <location>
        <begin position="50"/>
        <end position="69"/>
    </location>
</feature>
<dbReference type="InterPro" id="IPR009305">
    <property type="entry name" value="Mpo1-like"/>
</dbReference>